<name>A0A3B0CIL8_9BACL</name>
<sequence>MTCRKERRKPMKCRIMTAIMLFHGDELLMMERSMTRTLNPGMWAAVGGHVEPEEMSRPRDAILREMFEETGFAPEDIERLTLRYVLLRNKDGELRQQYIYSGDALRRDFVDSDEGTLHWIPRDQVLDRDIPYIFRKTLEHYFAYGPAEHAWLGIASADPVTARPRVDWIPLTDPNY</sequence>
<keyword evidence="3" id="KW-0479">Metal-binding</keyword>
<reference evidence="7 8" key="1">
    <citation type="journal article" date="2007" name="Int. J. Syst. Evol. Microbiol.">
        <title>Paenibacillus ginsengarvi sp. nov., isolated from soil from ginseng cultivation.</title>
        <authorList>
            <person name="Yoon M.H."/>
            <person name="Ten L.N."/>
            <person name="Im W.T."/>
        </authorList>
    </citation>
    <scope>NUCLEOTIDE SEQUENCE [LARGE SCALE GENOMIC DNA]</scope>
    <source>
        <strain evidence="7 8">KCTC 13059</strain>
    </source>
</reference>
<dbReference type="GO" id="GO:0046872">
    <property type="term" value="F:metal ion binding"/>
    <property type="evidence" value="ECO:0007669"/>
    <property type="project" value="UniProtKB-KW"/>
</dbReference>
<dbReference type="EMBL" id="RBAH01000011">
    <property type="protein sequence ID" value="RKN83836.1"/>
    <property type="molecule type" value="Genomic_DNA"/>
</dbReference>
<dbReference type="SUPFAM" id="SSF55811">
    <property type="entry name" value="Nudix"/>
    <property type="match status" value="1"/>
</dbReference>
<dbReference type="InterPro" id="IPR000086">
    <property type="entry name" value="NUDIX_hydrolase_dom"/>
</dbReference>
<evidence type="ECO:0000256" key="1">
    <source>
        <dbReference type="ARBA" id="ARBA00001946"/>
    </source>
</evidence>
<dbReference type="PROSITE" id="PS51462">
    <property type="entry name" value="NUDIX"/>
    <property type="match status" value="1"/>
</dbReference>
<evidence type="ECO:0000313" key="7">
    <source>
        <dbReference type="EMBL" id="RKN83836.1"/>
    </source>
</evidence>
<dbReference type="Gene3D" id="3.90.79.10">
    <property type="entry name" value="Nucleoside Triphosphate Pyrophosphohydrolase"/>
    <property type="match status" value="1"/>
</dbReference>
<dbReference type="GO" id="GO:0005737">
    <property type="term" value="C:cytoplasm"/>
    <property type="evidence" value="ECO:0007669"/>
    <property type="project" value="TreeGrafter"/>
</dbReference>
<feature type="domain" description="Nudix hydrolase" evidence="6">
    <location>
        <begin position="12"/>
        <end position="142"/>
    </location>
</feature>
<accession>A0A3B0CIL8</accession>
<gene>
    <name evidence="7" type="ORF">D7M11_16730</name>
</gene>
<organism evidence="7 8">
    <name type="scientific">Paenibacillus ginsengarvi</name>
    <dbReference type="NCBI Taxonomy" id="400777"/>
    <lineage>
        <taxon>Bacteria</taxon>
        <taxon>Bacillati</taxon>
        <taxon>Bacillota</taxon>
        <taxon>Bacilli</taxon>
        <taxon>Bacillales</taxon>
        <taxon>Paenibacillaceae</taxon>
        <taxon>Paenibacillus</taxon>
    </lineage>
</organism>
<keyword evidence="4" id="KW-0378">Hydrolase</keyword>
<dbReference type="Proteomes" id="UP000282311">
    <property type="component" value="Unassembled WGS sequence"/>
</dbReference>
<evidence type="ECO:0000256" key="4">
    <source>
        <dbReference type="ARBA" id="ARBA00022801"/>
    </source>
</evidence>
<keyword evidence="5" id="KW-0460">Magnesium</keyword>
<dbReference type="AlphaFoldDB" id="A0A3B0CIL8"/>
<evidence type="ECO:0000259" key="6">
    <source>
        <dbReference type="PROSITE" id="PS51462"/>
    </source>
</evidence>
<dbReference type="Pfam" id="PF00293">
    <property type="entry name" value="NUDIX"/>
    <property type="match status" value="1"/>
</dbReference>
<evidence type="ECO:0000256" key="3">
    <source>
        <dbReference type="ARBA" id="ARBA00022723"/>
    </source>
</evidence>
<protein>
    <submittedName>
        <fullName evidence="7">NUDIX domain-containing protein</fullName>
    </submittedName>
</protein>
<comment type="cofactor">
    <cofactor evidence="1">
        <name>Mg(2+)</name>
        <dbReference type="ChEBI" id="CHEBI:18420"/>
    </cofactor>
</comment>
<evidence type="ECO:0000256" key="2">
    <source>
        <dbReference type="ARBA" id="ARBA00005582"/>
    </source>
</evidence>
<dbReference type="GO" id="GO:0016818">
    <property type="term" value="F:hydrolase activity, acting on acid anhydrides, in phosphorus-containing anhydrides"/>
    <property type="evidence" value="ECO:0007669"/>
    <property type="project" value="TreeGrafter"/>
</dbReference>
<evidence type="ECO:0000256" key="5">
    <source>
        <dbReference type="ARBA" id="ARBA00022842"/>
    </source>
</evidence>
<dbReference type="PANTHER" id="PTHR43758:SF2">
    <property type="entry name" value="OXIDIZED PURINE NUCLEOSIDE TRIPHOSPHATE HYDROLASE"/>
    <property type="match status" value="1"/>
</dbReference>
<comment type="similarity">
    <text evidence="2">Belongs to the Nudix hydrolase family.</text>
</comment>
<evidence type="ECO:0000313" key="8">
    <source>
        <dbReference type="Proteomes" id="UP000282311"/>
    </source>
</evidence>
<proteinExistence type="inferred from homology"/>
<comment type="caution">
    <text evidence="7">The sequence shown here is derived from an EMBL/GenBank/DDBJ whole genome shotgun (WGS) entry which is preliminary data.</text>
</comment>
<keyword evidence="8" id="KW-1185">Reference proteome</keyword>
<dbReference type="InterPro" id="IPR015797">
    <property type="entry name" value="NUDIX_hydrolase-like_dom_sf"/>
</dbReference>
<dbReference type="PANTHER" id="PTHR43758">
    <property type="entry name" value="7,8-DIHYDRO-8-OXOGUANINE TRIPHOSPHATASE"/>
    <property type="match status" value="1"/>
</dbReference>